<proteinExistence type="predicted"/>
<reference evidence="1" key="1">
    <citation type="submission" date="2014-09" db="EMBL/GenBank/DDBJ databases">
        <authorList>
            <person name="Magalhaes I.L.F."/>
            <person name="Oliveira U."/>
            <person name="Santos F.R."/>
            <person name="Vidigal T.H.D.A."/>
            <person name="Brescovit A.D."/>
            <person name="Santos A.J."/>
        </authorList>
    </citation>
    <scope>NUCLEOTIDE SEQUENCE</scope>
    <source>
        <tissue evidence="1">Shoot tissue taken approximately 20 cm above the soil surface</tissue>
    </source>
</reference>
<accession>A0A0A9GW55</accession>
<dbReference type="EMBL" id="GBRH01171100">
    <property type="protein sequence ID" value="JAE26796.1"/>
    <property type="molecule type" value="Transcribed_RNA"/>
</dbReference>
<reference evidence="1" key="2">
    <citation type="journal article" date="2015" name="Data Brief">
        <title>Shoot transcriptome of the giant reed, Arundo donax.</title>
        <authorList>
            <person name="Barrero R.A."/>
            <person name="Guerrero F.D."/>
            <person name="Moolhuijzen P."/>
            <person name="Goolsby J.A."/>
            <person name="Tidwell J."/>
            <person name="Bellgard S.E."/>
            <person name="Bellgard M.I."/>
        </authorList>
    </citation>
    <scope>NUCLEOTIDE SEQUENCE</scope>
    <source>
        <tissue evidence="1">Shoot tissue taken approximately 20 cm above the soil surface</tissue>
    </source>
</reference>
<sequence>MFIFCTGDQQMRPPIINPKPSDLFSLFSTSRLLQLRLIPNSVEKEIYY</sequence>
<dbReference type="AlphaFoldDB" id="A0A0A9GW55"/>
<evidence type="ECO:0000313" key="1">
    <source>
        <dbReference type="EMBL" id="JAE26796.1"/>
    </source>
</evidence>
<protein>
    <submittedName>
        <fullName evidence="1">Uncharacterized protein</fullName>
    </submittedName>
</protein>
<organism evidence="1">
    <name type="scientific">Arundo donax</name>
    <name type="common">Giant reed</name>
    <name type="synonym">Donax arundinaceus</name>
    <dbReference type="NCBI Taxonomy" id="35708"/>
    <lineage>
        <taxon>Eukaryota</taxon>
        <taxon>Viridiplantae</taxon>
        <taxon>Streptophyta</taxon>
        <taxon>Embryophyta</taxon>
        <taxon>Tracheophyta</taxon>
        <taxon>Spermatophyta</taxon>
        <taxon>Magnoliopsida</taxon>
        <taxon>Liliopsida</taxon>
        <taxon>Poales</taxon>
        <taxon>Poaceae</taxon>
        <taxon>PACMAD clade</taxon>
        <taxon>Arundinoideae</taxon>
        <taxon>Arundineae</taxon>
        <taxon>Arundo</taxon>
    </lineage>
</organism>
<name>A0A0A9GW55_ARUDO</name>